<gene>
    <name evidence="2" type="primary">tagH</name>
    <name evidence="2" type="ORF">ABHN84_05580</name>
</gene>
<evidence type="ECO:0000313" key="3">
    <source>
        <dbReference type="Proteomes" id="UP001477278"/>
    </source>
</evidence>
<evidence type="ECO:0000259" key="1">
    <source>
        <dbReference type="PROSITE" id="PS50006"/>
    </source>
</evidence>
<dbReference type="PROSITE" id="PS50006">
    <property type="entry name" value="FHA_DOMAIN"/>
    <property type="match status" value="1"/>
</dbReference>
<dbReference type="CDD" id="cd00060">
    <property type="entry name" value="FHA"/>
    <property type="match status" value="1"/>
</dbReference>
<dbReference type="SMART" id="SM00240">
    <property type="entry name" value="FHA"/>
    <property type="match status" value="1"/>
</dbReference>
<reference evidence="2 3" key="1">
    <citation type="submission" date="2024-05" db="EMBL/GenBank/DDBJ databases">
        <title>Genome sequencing of Marine Estuary Bacteria, Shewanella vesiculosa and S. baltica, and Pseudomonas syringae.</title>
        <authorList>
            <person name="Gurung A."/>
            <person name="Maclea K.S."/>
        </authorList>
    </citation>
    <scope>NUCLEOTIDE SEQUENCE [LARGE SCALE GENOMIC DNA]</scope>
    <source>
        <strain evidence="2 3">1A</strain>
    </source>
</reference>
<dbReference type="Gene3D" id="2.60.200.20">
    <property type="match status" value="1"/>
</dbReference>
<dbReference type="InterPro" id="IPR046883">
    <property type="entry name" value="T6SS_FHA_C"/>
</dbReference>
<dbReference type="InterPro" id="IPR008984">
    <property type="entry name" value="SMAD_FHA_dom_sf"/>
</dbReference>
<dbReference type="RefSeq" id="WP_347689779.1">
    <property type="nucleotide sequence ID" value="NZ_JBDPZN010000002.1"/>
</dbReference>
<dbReference type="Pfam" id="PF00498">
    <property type="entry name" value="FHA"/>
    <property type="match status" value="1"/>
</dbReference>
<dbReference type="Proteomes" id="UP001477278">
    <property type="component" value="Unassembled WGS sequence"/>
</dbReference>
<accession>A0ABV0FLQ1</accession>
<sequence>MELSLEILSYHRLSPEQIITKTVINTLTLGRSDTCDWHLPDPEKVVSGTHARITKRSDGFYIEDLSTNGLYVNRAVEALGSNREHKIEVDDLFTFGDYEISAKLQSLPTSEHTHQQPSVQHAPVATTLDDHHALPTSSSSILDTGFESDLAGFDSAMLLKQSRQQSAGLSQMNADLQDHFQPPLSIPEEWDKDIFGQHSQARPSSTVAPEPKVDVAQAPVMPVVETKIAKADVKKDAPVIPESKPSINTQITSASLLSKAFFQGMGVNQQDYEKVLSEELMFELGKSMQSMLTGLMDSLRQRSKLKTEFRINQTTFQQQENNPLKFSANIDDVFQNLFLRKSASFLSSQQAISEAFNDGRKHDAALTAGTLGAIRGLLNQLDPESIESKTQSQSLADMLVPGQKQMRHWKLYKSLHSDLKHEFMQDSAAALSDDFVKAYDNKIKTL</sequence>
<name>A0ABV0FLQ1_9GAMM</name>
<dbReference type="Pfam" id="PF20232">
    <property type="entry name" value="T6SS_FHA_C"/>
    <property type="match status" value="1"/>
</dbReference>
<comment type="caution">
    <text evidence="2">The sequence shown here is derived from an EMBL/GenBank/DDBJ whole genome shotgun (WGS) entry which is preliminary data.</text>
</comment>
<protein>
    <submittedName>
        <fullName evidence="2">Type VI secretion system-associated FHA domain protein TagH</fullName>
    </submittedName>
</protein>
<dbReference type="InterPro" id="IPR000253">
    <property type="entry name" value="FHA_dom"/>
</dbReference>
<feature type="domain" description="FHA" evidence="1">
    <location>
        <begin position="27"/>
        <end position="77"/>
    </location>
</feature>
<proteinExistence type="predicted"/>
<keyword evidence="3" id="KW-1185">Reference proteome</keyword>
<dbReference type="NCBIfam" id="TIGR03354">
    <property type="entry name" value="VI_FHA"/>
    <property type="match status" value="1"/>
</dbReference>
<organism evidence="2 3">
    <name type="scientific">Shewanella vesiculosa</name>
    <dbReference type="NCBI Taxonomy" id="518738"/>
    <lineage>
        <taxon>Bacteria</taxon>
        <taxon>Pseudomonadati</taxon>
        <taxon>Pseudomonadota</taxon>
        <taxon>Gammaproteobacteria</taxon>
        <taxon>Alteromonadales</taxon>
        <taxon>Shewanellaceae</taxon>
        <taxon>Shewanella</taxon>
    </lineage>
</organism>
<dbReference type="InterPro" id="IPR017735">
    <property type="entry name" value="T6SS_FHA"/>
</dbReference>
<evidence type="ECO:0000313" key="2">
    <source>
        <dbReference type="EMBL" id="MEO3681764.1"/>
    </source>
</evidence>
<dbReference type="EMBL" id="JBDPZN010000002">
    <property type="protein sequence ID" value="MEO3681764.1"/>
    <property type="molecule type" value="Genomic_DNA"/>
</dbReference>
<dbReference type="SUPFAM" id="SSF49879">
    <property type="entry name" value="SMAD/FHA domain"/>
    <property type="match status" value="1"/>
</dbReference>